<dbReference type="NCBIfam" id="TIGR03534">
    <property type="entry name" value="RF_mod_PrmC"/>
    <property type="match status" value="1"/>
</dbReference>
<dbReference type="Proteomes" id="UP001285855">
    <property type="component" value="Unassembled WGS sequence"/>
</dbReference>
<keyword evidence="1 5" id="KW-0489">Methyltransferase</keyword>
<dbReference type="GO" id="GO:0102559">
    <property type="term" value="F:peptide chain release factor N(5)-glutamine methyltransferase activity"/>
    <property type="evidence" value="ECO:0007669"/>
    <property type="project" value="UniProtKB-EC"/>
</dbReference>
<gene>
    <name evidence="5 8" type="primary">prmC</name>
    <name evidence="8" type="ORF">SNF14_10000</name>
</gene>
<evidence type="ECO:0000259" key="7">
    <source>
        <dbReference type="Pfam" id="PF17827"/>
    </source>
</evidence>
<organism evidence="8 9">
    <name type="scientific">Winogradskyella aquimaris</name>
    <dbReference type="NCBI Taxonomy" id="864074"/>
    <lineage>
        <taxon>Bacteria</taxon>
        <taxon>Pseudomonadati</taxon>
        <taxon>Bacteroidota</taxon>
        <taxon>Flavobacteriia</taxon>
        <taxon>Flavobacteriales</taxon>
        <taxon>Flavobacteriaceae</taxon>
        <taxon>Winogradskyella</taxon>
    </lineage>
</organism>
<dbReference type="CDD" id="cd02440">
    <property type="entry name" value="AdoMet_MTases"/>
    <property type="match status" value="1"/>
</dbReference>
<keyword evidence="9" id="KW-1185">Reference proteome</keyword>
<protein>
    <recommendedName>
        <fullName evidence="5">Release factor glutamine methyltransferase</fullName>
        <shortName evidence="5">RF MTase</shortName>
        <ecNumber evidence="5">2.1.1.297</ecNumber>
    </recommendedName>
    <alternativeName>
        <fullName evidence="5">N5-glutamine methyltransferase PrmC</fullName>
    </alternativeName>
    <alternativeName>
        <fullName evidence="5">Protein-(glutamine-N5) MTase PrmC</fullName>
    </alternativeName>
    <alternativeName>
        <fullName evidence="5">Protein-glutamine N-methyltransferase PrmC</fullName>
    </alternativeName>
</protein>
<dbReference type="EC" id="2.1.1.297" evidence="5"/>
<dbReference type="Gene3D" id="1.10.8.10">
    <property type="entry name" value="DNA helicase RuvA subunit, C-terminal domain"/>
    <property type="match status" value="1"/>
</dbReference>
<evidence type="ECO:0000256" key="5">
    <source>
        <dbReference type="HAMAP-Rule" id="MF_02126"/>
    </source>
</evidence>
<dbReference type="InterPro" id="IPR002052">
    <property type="entry name" value="DNA_methylase_N6_adenine_CS"/>
</dbReference>
<dbReference type="Pfam" id="PF05175">
    <property type="entry name" value="MTS"/>
    <property type="match status" value="1"/>
</dbReference>
<feature type="domain" description="Methyltransferase small" evidence="6">
    <location>
        <begin position="118"/>
        <end position="215"/>
    </location>
</feature>
<dbReference type="PANTHER" id="PTHR18895">
    <property type="entry name" value="HEMK METHYLTRANSFERASE"/>
    <property type="match status" value="1"/>
</dbReference>
<feature type="domain" description="Release factor glutamine methyltransferase N-terminal" evidence="7">
    <location>
        <begin position="29"/>
        <end position="76"/>
    </location>
</feature>
<keyword evidence="3 5" id="KW-0949">S-adenosyl-L-methionine</keyword>
<feature type="binding site" evidence="5">
    <location>
        <begin position="126"/>
        <end position="130"/>
    </location>
    <ligand>
        <name>S-adenosyl-L-methionine</name>
        <dbReference type="ChEBI" id="CHEBI:59789"/>
    </ligand>
</feature>
<dbReference type="Gene3D" id="3.40.50.150">
    <property type="entry name" value="Vaccinia Virus protein VP39"/>
    <property type="match status" value="1"/>
</dbReference>
<evidence type="ECO:0000256" key="2">
    <source>
        <dbReference type="ARBA" id="ARBA00022679"/>
    </source>
</evidence>
<evidence type="ECO:0000256" key="1">
    <source>
        <dbReference type="ARBA" id="ARBA00022603"/>
    </source>
</evidence>
<dbReference type="InterPro" id="IPR050320">
    <property type="entry name" value="N5-glutamine_MTase"/>
</dbReference>
<evidence type="ECO:0000256" key="4">
    <source>
        <dbReference type="ARBA" id="ARBA00048391"/>
    </source>
</evidence>
<dbReference type="InterPro" id="IPR004556">
    <property type="entry name" value="HemK-like"/>
</dbReference>
<feature type="binding site" evidence="5">
    <location>
        <position position="205"/>
    </location>
    <ligand>
        <name>S-adenosyl-L-methionine</name>
        <dbReference type="ChEBI" id="CHEBI:59789"/>
    </ligand>
</feature>
<dbReference type="InterPro" id="IPR029063">
    <property type="entry name" value="SAM-dependent_MTases_sf"/>
</dbReference>
<evidence type="ECO:0000256" key="3">
    <source>
        <dbReference type="ARBA" id="ARBA00022691"/>
    </source>
</evidence>
<name>A0ABU5ESK8_9FLAO</name>
<dbReference type="PROSITE" id="PS00092">
    <property type="entry name" value="N6_MTASE"/>
    <property type="match status" value="1"/>
</dbReference>
<dbReference type="InterPro" id="IPR007848">
    <property type="entry name" value="Small_mtfrase_dom"/>
</dbReference>
<dbReference type="Pfam" id="PF17827">
    <property type="entry name" value="PrmC_N"/>
    <property type="match status" value="1"/>
</dbReference>
<accession>A0ABU5ESK8</accession>
<dbReference type="InterPro" id="IPR040758">
    <property type="entry name" value="PrmC_N"/>
</dbReference>
<comment type="catalytic activity">
    <reaction evidence="4 5">
        <text>L-glutaminyl-[peptide chain release factor] + S-adenosyl-L-methionine = N(5)-methyl-L-glutaminyl-[peptide chain release factor] + S-adenosyl-L-homocysteine + H(+)</text>
        <dbReference type="Rhea" id="RHEA:42896"/>
        <dbReference type="Rhea" id="RHEA-COMP:10271"/>
        <dbReference type="Rhea" id="RHEA-COMP:10272"/>
        <dbReference type="ChEBI" id="CHEBI:15378"/>
        <dbReference type="ChEBI" id="CHEBI:30011"/>
        <dbReference type="ChEBI" id="CHEBI:57856"/>
        <dbReference type="ChEBI" id="CHEBI:59789"/>
        <dbReference type="ChEBI" id="CHEBI:61891"/>
        <dbReference type="EC" id="2.1.1.297"/>
    </reaction>
</comment>
<keyword evidence="2 5" id="KW-0808">Transferase</keyword>
<dbReference type="SUPFAM" id="SSF53335">
    <property type="entry name" value="S-adenosyl-L-methionine-dependent methyltransferases"/>
    <property type="match status" value="1"/>
</dbReference>
<dbReference type="PANTHER" id="PTHR18895:SF74">
    <property type="entry name" value="MTRF1L RELEASE FACTOR GLUTAMINE METHYLTRANSFERASE"/>
    <property type="match status" value="1"/>
</dbReference>
<comment type="function">
    <text evidence="5">Methylates the class 1 translation termination release factors RF1/PrfA and RF2/PrfB on the glutamine residue of the universally conserved GGQ motif.</text>
</comment>
<dbReference type="EMBL" id="JAXDAE010000009">
    <property type="protein sequence ID" value="MDY2587672.1"/>
    <property type="molecule type" value="Genomic_DNA"/>
</dbReference>
<sequence>MKAKDLKNIFHDQLDALYGKEEVSSFFYLSIEHHLNVDRIQLILDPEFNLTKPETKTLLEVLEALKQQRPIQYILGETEFYGLTFNVNKNVLIPRPETEELVDWIIKCHAEHSRNNKNAIKILDIGTGSGCIAISLAKHMPEAKVFAVDLSESALKIAKENAEENNVNIQFVKGDALKLADEDFFPIVKDVSQRQNGFFDIIVSNPPYVRQLEKQEIKPNVLNNEPHLALFVENENPLIFYKAISDFAVDNLKSNGSLYFEINQYLGQETKQLLVDAEFKAVELRKDLNGNDRMLKGTKK</sequence>
<dbReference type="HAMAP" id="MF_02126">
    <property type="entry name" value="RF_methyltr_PrmC"/>
    <property type="match status" value="1"/>
</dbReference>
<dbReference type="GO" id="GO:0032259">
    <property type="term" value="P:methylation"/>
    <property type="evidence" value="ECO:0007669"/>
    <property type="project" value="UniProtKB-KW"/>
</dbReference>
<comment type="caution">
    <text evidence="5">Lacks conserved residue(s) required for the propagation of feature annotation.</text>
</comment>
<reference evidence="8 9" key="1">
    <citation type="submission" date="2023-11" db="EMBL/GenBank/DDBJ databases">
        <title>Winogradskyella pelagius sp. nov., isolated from coastal sediment.</title>
        <authorList>
            <person name="Li F."/>
        </authorList>
    </citation>
    <scope>NUCLEOTIDE SEQUENCE [LARGE SCALE GENOMIC DNA]</scope>
    <source>
        <strain evidence="8 9">KCTC 23502</strain>
    </source>
</reference>
<evidence type="ECO:0000313" key="9">
    <source>
        <dbReference type="Proteomes" id="UP001285855"/>
    </source>
</evidence>
<feature type="binding site" evidence="5">
    <location>
        <begin position="205"/>
        <end position="208"/>
    </location>
    <ligand>
        <name>substrate</name>
    </ligand>
</feature>
<dbReference type="RefSeq" id="WP_320556025.1">
    <property type="nucleotide sequence ID" value="NZ_JAXDAE010000009.1"/>
</dbReference>
<comment type="similarity">
    <text evidence="5">Belongs to the protein N5-glutamine methyltransferase family. PrmC subfamily.</text>
</comment>
<feature type="binding site" evidence="5">
    <location>
        <position position="149"/>
    </location>
    <ligand>
        <name>S-adenosyl-L-methionine</name>
        <dbReference type="ChEBI" id="CHEBI:59789"/>
    </ligand>
</feature>
<comment type="caution">
    <text evidence="8">The sequence shown here is derived from an EMBL/GenBank/DDBJ whole genome shotgun (WGS) entry which is preliminary data.</text>
</comment>
<dbReference type="InterPro" id="IPR019874">
    <property type="entry name" value="RF_methyltr_PrmC"/>
</dbReference>
<dbReference type="NCBIfam" id="TIGR00536">
    <property type="entry name" value="hemK_fam"/>
    <property type="match status" value="1"/>
</dbReference>
<proteinExistence type="inferred from homology"/>
<evidence type="ECO:0000259" key="6">
    <source>
        <dbReference type="Pfam" id="PF05175"/>
    </source>
</evidence>
<evidence type="ECO:0000313" key="8">
    <source>
        <dbReference type="EMBL" id="MDY2587672.1"/>
    </source>
</evidence>